<comment type="caution">
    <text evidence="1">The sequence shown here is derived from an EMBL/GenBank/DDBJ whole genome shotgun (WGS) entry which is preliminary data.</text>
</comment>
<feature type="non-terminal residue" evidence="1">
    <location>
        <position position="1"/>
    </location>
</feature>
<proteinExistence type="predicted"/>
<evidence type="ECO:0000313" key="2">
    <source>
        <dbReference type="Proteomes" id="UP000231143"/>
    </source>
</evidence>
<organism evidence="1 2">
    <name type="scientific">Candidatus Campbellbacteria bacterium CG22_combo_CG10-13_8_21_14_all_36_13</name>
    <dbReference type="NCBI Taxonomy" id="1974529"/>
    <lineage>
        <taxon>Bacteria</taxon>
        <taxon>Candidatus Campbelliibacteriota</taxon>
    </lineage>
</organism>
<name>A0A2H0DXI0_9BACT</name>
<gene>
    <name evidence="1" type="ORF">COW81_03415</name>
</gene>
<protein>
    <submittedName>
        <fullName evidence="1">Uncharacterized protein</fullName>
    </submittedName>
</protein>
<dbReference type="EMBL" id="PCTT01000044">
    <property type="protein sequence ID" value="PIP86884.1"/>
    <property type="molecule type" value="Genomic_DNA"/>
</dbReference>
<evidence type="ECO:0000313" key="1">
    <source>
        <dbReference type="EMBL" id="PIP86884.1"/>
    </source>
</evidence>
<accession>A0A2H0DXI0</accession>
<dbReference type="AlphaFoldDB" id="A0A2H0DXI0"/>
<reference evidence="1 2" key="1">
    <citation type="submission" date="2017-09" db="EMBL/GenBank/DDBJ databases">
        <title>Depth-based differentiation of microbial function through sediment-hosted aquifers and enrichment of novel symbionts in the deep terrestrial subsurface.</title>
        <authorList>
            <person name="Probst A.J."/>
            <person name="Ladd B."/>
            <person name="Jarett J.K."/>
            <person name="Geller-Mcgrath D.E."/>
            <person name="Sieber C.M."/>
            <person name="Emerson J.B."/>
            <person name="Anantharaman K."/>
            <person name="Thomas B.C."/>
            <person name="Malmstrom R."/>
            <person name="Stieglmeier M."/>
            <person name="Klingl A."/>
            <person name="Woyke T."/>
            <person name="Ryan C.M."/>
            <person name="Banfield J.F."/>
        </authorList>
    </citation>
    <scope>NUCLEOTIDE SEQUENCE [LARGE SCALE GENOMIC DNA]</scope>
    <source>
        <strain evidence="1">CG22_combo_CG10-13_8_21_14_all_36_13</strain>
    </source>
</reference>
<dbReference type="Proteomes" id="UP000231143">
    <property type="component" value="Unassembled WGS sequence"/>
</dbReference>
<sequence>NRPEAYPAEFFEKVYKPMQESPDVWREMVKRYDIQYVIFGTTDQTPWGQNFIQMIAVEPGWSVVYFDSTSFVALRNDVAEYKKIFLKYGFKI</sequence>